<dbReference type="PANTHER" id="PTHR43157:SF30">
    <property type="entry name" value="RETINOL DEHYDROGENASE 11-LIKE"/>
    <property type="match status" value="1"/>
</dbReference>
<keyword evidence="1" id="KW-0560">Oxidoreductase</keyword>
<dbReference type="Proteomes" id="UP000283509">
    <property type="component" value="Unassembled WGS sequence"/>
</dbReference>
<evidence type="ECO:0000313" key="3">
    <source>
        <dbReference type="EMBL" id="ROT80234.1"/>
    </source>
</evidence>
<evidence type="ECO:0000256" key="1">
    <source>
        <dbReference type="ARBA" id="ARBA00023002"/>
    </source>
</evidence>
<dbReference type="STRING" id="6689.A0A3R7PXI8"/>
<feature type="compositionally biased region" description="Basic and acidic residues" evidence="2">
    <location>
        <begin position="102"/>
        <end position="114"/>
    </location>
</feature>
<reference evidence="3 4" key="2">
    <citation type="submission" date="2019-01" db="EMBL/GenBank/DDBJ databases">
        <title>The decoding of complex shrimp genome reveals the adaptation for benthos swimmer, frequently molting mechanism and breeding impact on genome.</title>
        <authorList>
            <person name="Sun Y."/>
            <person name="Gao Y."/>
            <person name="Yu Y."/>
        </authorList>
    </citation>
    <scope>NUCLEOTIDE SEQUENCE [LARGE SCALE GENOMIC DNA]</scope>
    <source>
        <tissue evidence="3">Muscle</tissue>
    </source>
</reference>
<dbReference type="OrthoDB" id="191139at2759"/>
<proteinExistence type="predicted"/>
<dbReference type="InterPro" id="IPR002347">
    <property type="entry name" value="SDR_fam"/>
</dbReference>
<organism evidence="3 4">
    <name type="scientific">Penaeus vannamei</name>
    <name type="common">Whiteleg shrimp</name>
    <name type="synonym">Litopenaeus vannamei</name>
    <dbReference type="NCBI Taxonomy" id="6689"/>
    <lineage>
        <taxon>Eukaryota</taxon>
        <taxon>Metazoa</taxon>
        <taxon>Ecdysozoa</taxon>
        <taxon>Arthropoda</taxon>
        <taxon>Crustacea</taxon>
        <taxon>Multicrustacea</taxon>
        <taxon>Malacostraca</taxon>
        <taxon>Eumalacostraca</taxon>
        <taxon>Eucarida</taxon>
        <taxon>Decapoda</taxon>
        <taxon>Dendrobranchiata</taxon>
        <taxon>Penaeoidea</taxon>
        <taxon>Penaeidae</taxon>
        <taxon>Penaeus</taxon>
    </lineage>
</organism>
<accession>A0A3R7PXI8</accession>
<keyword evidence="4" id="KW-1185">Reference proteome</keyword>
<dbReference type="GO" id="GO:0016491">
    <property type="term" value="F:oxidoreductase activity"/>
    <property type="evidence" value="ECO:0007669"/>
    <property type="project" value="UniProtKB-KW"/>
</dbReference>
<dbReference type="EMBL" id="QCYY01001139">
    <property type="protein sequence ID" value="ROT80234.1"/>
    <property type="molecule type" value="Genomic_DNA"/>
</dbReference>
<dbReference type="InterPro" id="IPR036291">
    <property type="entry name" value="NAD(P)-bd_dom_sf"/>
</dbReference>
<dbReference type="PANTHER" id="PTHR43157">
    <property type="entry name" value="PHOSPHATIDYLINOSITOL-GLYCAN BIOSYNTHESIS CLASS F PROTEIN-RELATED"/>
    <property type="match status" value="1"/>
</dbReference>
<feature type="region of interest" description="Disordered" evidence="2">
    <location>
        <begin position="95"/>
        <end position="114"/>
    </location>
</feature>
<evidence type="ECO:0000256" key="2">
    <source>
        <dbReference type="SAM" id="MobiDB-lite"/>
    </source>
</evidence>
<protein>
    <submittedName>
        <fullName evidence="3">Putative retinol dehydrogenase 13</fullName>
    </submittedName>
</protein>
<dbReference type="SUPFAM" id="SSF51735">
    <property type="entry name" value="NAD(P)-binding Rossmann-fold domains"/>
    <property type="match status" value="1"/>
</dbReference>
<dbReference type="Gene3D" id="3.40.50.720">
    <property type="entry name" value="NAD(P)-binding Rossmann-like Domain"/>
    <property type="match status" value="1"/>
</dbReference>
<reference evidence="3 4" key="1">
    <citation type="submission" date="2018-04" db="EMBL/GenBank/DDBJ databases">
        <authorList>
            <person name="Zhang X."/>
            <person name="Yuan J."/>
            <person name="Li F."/>
            <person name="Xiang J."/>
        </authorList>
    </citation>
    <scope>NUCLEOTIDE SEQUENCE [LARGE SCALE GENOMIC DNA]</scope>
    <source>
        <tissue evidence="3">Muscle</tissue>
    </source>
</reference>
<dbReference type="AlphaFoldDB" id="A0A3R7PXI8"/>
<name>A0A3R7PXI8_PENVA</name>
<comment type="caution">
    <text evidence="3">The sequence shown here is derived from an EMBL/GenBank/DDBJ whole genome shotgun (WGS) entry which is preliminary data.</text>
</comment>
<dbReference type="Pfam" id="PF00106">
    <property type="entry name" value="adh_short"/>
    <property type="match status" value="1"/>
</dbReference>
<sequence length="354" mass="39883">MLLLCPPNILHKPREPEVTPGHRRHDGRSVGLGICLDECRGVDDSPGGWVGDRRLIHTWFRQVQVYQETGWKNCHYHGSFSRDWQGNSAGLSRSRSAGYSRLQERREGAEGCQRDHRRYRNQQVLVRHVDTSDMSSVRKFAYSILSSENSLHILINNAGIPGYTTKKLTPEGLELAMATNHFGHFLLTNLLLDLLKASAPSRVVNVSSNSHWMCHNLDTNDLNYKWRPFPGWLPSYGQSKLSNILFTLELSRRVRGTGVTTNSVHPGVVNTEIFGKEGWRIVNLPAILAAWIMAKDEKLGAQPVIYLAVSEEVDTVSGKYFVDCKEAPSSTLAQDPILARRLWEASEKLVDLQS</sequence>
<gene>
    <name evidence="3" type="ORF">C7M84_001033</name>
</gene>
<evidence type="ECO:0000313" key="4">
    <source>
        <dbReference type="Proteomes" id="UP000283509"/>
    </source>
</evidence>
<dbReference type="PRINTS" id="PR00081">
    <property type="entry name" value="GDHRDH"/>
</dbReference>